<evidence type="ECO:0000313" key="5">
    <source>
        <dbReference type="Proteomes" id="UP000757232"/>
    </source>
</evidence>
<feature type="region of interest" description="Disordered" evidence="1">
    <location>
        <begin position="280"/>
        <end position="299"/>
    </location>
</feature>
<keyword evidence="5" id="KW-1185">Reference proteome</keyword>
<feature type="compositionally biased region" description="Pro residues" evidence="1">
    <location>
        <begin position="133"/>
        <end position="147"/>
    </location>
</feature>
<dbReference type="NCBIfam" id="NF033635">
    <property type="entry name" value="SLATT_fungal"/>
    <property type="match status" value="1"/>
</dbReference>
<evidence type="ECO:0000256" key="1">
    <source>
        <dbReference type="SAM" id="MobiDB-lite"/>
    </source>
</evidence>
<feature type="compositionally biased region" description="Polar residues" evidence="1">
    <location>
        <begin position="1"/>
        <end position="62"/>
    </location>
</feature>
<feature type="domain" description="SMODS and SLOG-associating 2TM effector" evidence="3">
    <location>
        <begin position="325"/>
        <end position="430"/>
    </location>
</feature>
<proteinExistence type="predicted"/>
<feature type="compositionally biased region" description="Polar residues" evidence="1">
    <location>
        <begin position="96"/>
        <end position="110"/>
    </location>
</feature>
<keyword evidence="2" id="KW-0472">Membrane</keyword>
<keyword evidence="2" id="KW-1133">Transmembrane helix</keyword>
<feature type="compositionally biased region" description="Low complexity" evidence="1">
    <location>
        <begin position="111"/>
        <end position="132"/>
    </location>
</feature>
<dbReference type="InterPro" id="IPR041622">
    <property type="entry name" value="SLATT_fungi"/>
</dbReference>
<protein>
    <recommendedName>
        <fullName evidence="3">SMODS and SLOG-associating 2TM effector domain-containing protein</fullName>
    </recommendedName>
</protein>
<evidence type="ECO:0000313" key="4">
    <source>
        <dbReference type="EMBL" id="OCB88657.1"/>
    </source>
</evidence>
<name>A0A9Q5HZT4_SANBA</name>
<dbReference type="EMBL" id="LNZH02000174">
    <property type="protein sequence ID" value="OCB88657.1"/>
    <property type="molecule type" value="Genomic_DNA"/>
</dbReference>
<reference evidence="4" key="1">
    <citation type="submission" date="2016-06" db="EMBL/GenBank/DDBJ databases">
        <title>Draft Genome sequence of the fungus Inonotus baumii.</title>
        <authorList>
            <person name="Zhu H."/>
            <person name="Lin W."/>
        </authorList>
    </citation>
    <scope>NUCLEOTIDE SEQUENCE</scope>
    <source>
        <strain evidence="4">821</strain>
    </source>
</reference>
<evidence type="ECO:0000256" key="2">
    <source>
        <dbReference type="SAM" id="Phobius"/>
    </source>
</evidence>
<feature type="compositionally biased region" description="Basic and acidic residues" evidence="1">
    <location>
        <begin position="280"/>
        <end position="297"/>
    </location>
</feature>
<feature type="compositionally biased region" description="Polar residues" evidence="1">
    <location>
        <begin position="152"/>
        <end position="161"/>
    </location>
</feature>
<accession>A0A9Q5HZT4</accession>
<sequence length="474" mass="50363">MSSSELPNTMAPNVPASTNSNRDNQPLFSISPQHTAHDSSSPASMSTVRMSQADSNEGNGSAATAGGREGDRNSGLGMGMPLPPVQSPLLQQAQPTATHSQPTTSLMVAQSISESPSSIGSLIPRGVPSPGLQRPPSPPLPPPPPIQRPSQAAVSHSNTGVSAPGRSLSFLDAAPPSRHGSTGARTNNNEYGPGYNNNSNNLNRSGNGNGTTNACRNCDRRTMSSFTSSMEKAGTFLDQDPARVFHVDLEYGHGVDQRDPRYRDSGLSMPVPVSMRETLDSSRRMDGGGDGNGRPDIRISATSDSIGVPLIPRTVQERLQPTINHAMEEEVKYARKARISGYALNIAIGLQVFLSALITALSAVTTGRRTQIMTSVLGGAGTIVASYLARARGSNEPELSIARTKDLQRFIRTCDAFVQDHGLETGFEDSEGKQGGTRDLQRAKELDDRIGELRVELEHLLGNGDGERKLAPLV</sequence>
<comment type="caution">
    <text evidence="4">The sequence shown here is derived from an EMBL/GenBank/DDBJ whole genome shotgun (WGS) entry which is preliminary data.</text>
</comment>
<dbReference type="Pfam" id="PF18142">
    <property type="entry name" value="SLATT_fungal"/>
    <property type="match status" value="1"/>
</dbReference>
<feature type="compositionally biased region" description="Low complexity" evidence="1">
    <location>
        <begin position="187"/>
        <end position="213"/>
    </location>
</feature>
<evidence type="ECO:0000259" key="3">
    <source>
        <dbReference type="Pfam" id="PF18142"/>
    </source>
</evidence>
<dbReference type="OrthoDB" id="3245801at2759"/>
<feature type="transmembrane region" description="Helical" evidence="2">
    <location>
        <begin position="342"/>
        <end position="364"/>
    </location>
</feature>
<gene>
    <name evidence="4" type="ORF">A7U60_g4200</name>
</gene>
<dbReference type="AlphaFoldDB" id="A0A9Q5HZT4"/>
<organism evidence="4 5">
    <name type="scientific">Sanghuangporus baumii</name>
    <name type="common">Phellinus baumii</name>
    <dbReference type="NCBI Taxonomy" id="108892"/>
    <lineage>
        <taxon>Eukaryota</taxon>
        <taxon>Fungi</taxon>
        <taxon>Dikarya</taxon>
        <taxon>Basidiomycota</taxon>
        <taxon>Agaricomycotina</taxon>
        <taxon>Agaricomycetes</taxon>
        <taxon>Hymenochaetales</taxon>
        <taxon>Hymenochaetaceae</taxon>
        <taxon>Sanghuangporus</taxon>
    </lineage>
</organism>
<keyword evidence="2" id="KW-0812">Transmembrane</keyword>
<dbReference type="Proteomes" id="UP000757232">
    <property type="component" value="Unassembled WGS sequence"/>
</dbReference>
<feature type="region of interest" description="Disordered" evidence="1">
    <location>
        <begin position="1"/>
        <end position="217"/>
    </location>
</feature>